<protein>
    <recommendedName>
        <fullName evidence="10">CCT-theta</fullName>
    </recommendedName>
</protein>
<dbReference type="GO" id="GO:0140662">
    <property type="term" value="F:ATP-dependent protein folding chaperone"/>
    <property type="evidence" value="ECO:0007669"/>
    <property type="project" value="InterPro"/>
</dbReference>
<reference evidence="8 9" key="1">
    <citation type="submission" date="2019-01" db="EMBL/GenBank/DDBJ databases">
        <title>Nuclear Genome Assembly of the Microalgal Biofuel strain Nannochloropsis salina CCMP1776.</title>
        <authorList>
            <person name="Hovde B."/>
        </authorList>
    </citation>
    <scope>NUCLEOTIDE SEQUENCE [LARGE SCALE GENOMIC DNA]</scope>
    <source>
        <strain evidence="8 9">CCMP1776</strain>
    </source>
</reference>
<dbReference type="GO" id="GO:0016887">
    <property type="term" value="F:ATP hydrolysis activity"/>
    <property type="evidence" value="ECO:0007669"/>
    <property type="project" value="InterPro"/>
</dbReference>
<evidence type="ECO:0000256" key="4">
    <source>
        <dbReference type="ARBA" id="ARBA00022741"/>
    </source>
</evidence>
<dbReference type="PANTHER" id="PTHR11353">
    <property type="entry name" value="CHAPERONIN"/>
    <property type="match status" value="1"/>
</dbReference>
<evidence type="ECO:0000256" key="3">
    <source>
        <dbReference type="ARBA" id="ARBA00022490"/>
    </source>
</evidence>
<dbReference type="GO" id="GO:0051082">
    <property type="term" value="F:unfolded protein binding"/>
    <property type="evidence" value="ECO:0007669"/>
    <property type="project" value="InterPro"/>
</dbReference>
<dbReference type="InterPro" id="IPR027410">
    <property type="entry name" value="TCP-1-like_intermed_sf"/>
</dbReference>
<dbReference type="Proteomes" id="UP000355283">
    <property type="component" value="Unassembled WGS sequence"/>
</dbReference>
<dbReference type="AlphaFoldDB" id="A0A4D9CVK7"/>
<dbReference type="GO" id="GO:0005737">
    <property type="term" value="C:cytoplasm"/>
    <property type="evidence" value="ECO:0007669"/>
    <property type="project" value="UniProtKB-SubCell"/>
</dbReference>
<accession>A0A4D9CVK7</accession>
<evidence type="ECO:0000256" key="2">
    <source>
        <dbReference type="ARBA" id="ARBA00008020"/>
    </source>
</evidence>
<evidence type="ECO:0000313" key="9">
    <source>
        <dbReference type="Proteomes" id="UP000355283"/>
    </source>
</evidence>
<dbReference type="SUPFAM" id="SSF52029">
    <property type="entry name" value="GroEL apical domain-like"/>
    <property type="match status" value="1"/>
</dbReference>
<evidence type="ECO:0000256" key="6">
    <source>
        <dbReference type="ARBA" id="ARBA00023186"/>
    </source>
</evidence>
<dbReference type="SUPFAM" id="SSF54849">
    <property type="entry name" value="GroEL-intermediate domain like"/>
    <property type="match status" value="1"/>
</dbReference>
<dbReference type="GO" id="GO:0005524">
    <property type="term" value="F:ATP binding"/>
    <property type="evidence" value="ECO:0007669"/>
    <property type="project" value="UniProtKB-KW"/>
</dbReference>
<dbReference type="NCBIfam" id="TIGR02346">
    <property type="entry name" value="chap_CCT_theta"/>
    <property type="match status" value="1"/>
</dbReference>
<keyword evidence="3" id="KW-0963">Cytoplasm</keyword>
<dbReference type="FunFam" id="3.50.7.10:FF:000008">
    <property type="entry name" value="T-complex protein 1 subunit theta"/>
    <property type="match status" value="1"/>
</dbReference>
<keyword evidence="5 7" id="KW-0067">ATP-binding</keyword>
<dbReference type="Pfam" id="PF00118">
    <property type="entry name" value="Cpn60_TCP1"/>
    <property type="match status" value="1"/>
</dbReference>
<evidence type="ECO:0000256" key="7">
    <source>
        <dbReference type="RuleBase" id="RU004187"/>
    </source>
</evidence>
<evidence type="ECO:0000256" key="1">
    <source>
        <dbReference type="ARBA" id="ARBA00004496"/>
    </source>
</evidence>
<dbReference type="Gene3D" id="1.10.560.10">
    <property type="entry name" value="GroEL-like equatorial domain"/>
    <property type="match status" value="1"/>
</dbReference>
<dbReference type="OrthoDB" id="1748577at2759"/>
<keyword evidence="4 7" id="KW-0547">Nucleotide-binding</keyword>
<comment type="caution">
    <text evidence="8">The sequence shown here is derived from an EMBL/GenBank/DDBJ whole genome shotgun (WGS) entry which is preliminary data.</text>
</comment>
<evidence type="ECO:0000256" key="5">
    <source>
        <dbReference type="ARBA" id="ARBA00022840"/>
    </source>
</evidence>
<gene>
    <name evidence="8" type="ORF">NSK_006048</name>
</gene>
<keyword evidence="6 7" id="KW-0143">Chaperone</keyword>
<dbReference type="EMBL" id="SDOX01000096">
    <property type="protein sequence ID" value="TFJ82624.1"/>
    <property type="molecule type" value="Genomic_DNA"/>
</dbReference>
<dbReference type="InterPro" id="IPR027409">
    <property type="entry name" value="GroEL-like_apical_dom_sf"/>
</dbReference>
<evidence type="ECO:0000313" key="8">
    <source>
        <dbReference type="EMBL" id="TFJ82624.1"/>
    </source>
</evidence>
<dbReference type="Gene3D" id="3.30.260.10">
    <property type="entry name" value="TCP-1-like chaperonin intermediate domain"/>
    <property type="match status" value="1"/>
</dbReference>
<dbReference type="SUPFAM" id="SSF48592">
    <property type="entry name" value="GroEL equatorial domain-like"/>
    <property type="match status" value="1"/>
</dbReference>
<evidence type="ECO:0008006" key="10">
    <source>
        <dbReference type="Google" id="ProtNLM"/>
    </source>
</evidence>
<proteinExistence type="inferred from homology"/>
<dbReference type="InterPro" id="IPR002423">
    <property type="entry name" value="Cpn60/GroEL/TCP-1"/>
</dbReference>
<organism evidence="8 9">
    <name type="scientific">Nannochloropsis salina CCMP1776</name>
    <dbReference type="NCBI Taxonomy" id="1027361"/>
    <lineage>
        <taxon>Eukaryota</taxon>
        <taxon>Sar</taxon>
        <taxon>Stramenopiles</taxon>
        <taxon>Ochrophyta</taxon>
        <taxon>Eustigmatophyceae</taxon>
        <taxon>Eustigmatales</taxon>
        <taxon>Monodopsidaceae</taxon>
        <taxon>Microchloropsis</taxon>
        <taxon>Microchloropsis salina</taxon>
    </lineage>
</organism>
<keyword evidence="9" id="KW-1185">Reference proteome</keyword>
<comment type="subcellular location">
    <subcellularLocation>
        <location evidence="1">Cytoplasm</location>
    </subcellularLocation>
</comment>
<dbReference type="InterPro" id="IPR027413">
    <property type="entry name" value="GROEL-like_equatorial_sf"/>
</dbReference>
<dbReference type="Gene3D" id="3.50.7.10">
    <property type="entry name" value="GroEL"/>
    <property type="match status" value="1"/>
</dbReference>
<dbReference type="InterPro" id="IPR017998">
    <property type="entry name" value="Chaperone_TCP-1"/>
</dbReference>
<sequence length="544" mass="58006">MSRSLNYNQAAGLQGMLKEGSKSLEGVDEAVIRNIEAAKQMAGICSSSMGPNGLKKLVVNHLEKIIVTSDCATILKELEVQHPAAKMLVMAAMMQEKECGDATNFTVSFAGELLKKAEDLLHKGLHTSEIVAGYRVAFDKAMEILPTLTTHTVQDPRDAQQVIRVLESVLGTKYFGYEGTLAPYVAQACQAVMPPAPRKPSLNVDSVRVCKLMGGTIGDSLVMKGVVVSRNTEGTIKRALKAKVAVFGCGIEASSTETKGTVLIRNAEELLNYNKGEEKLMEDIIKSIADSGVQVLVTGGSISEMALHFLERYKLMVVKIQSKWELRRLCGAVNATALVRLGAPTPEEAGFVDRAEVREVGGRKVTVFEQEAEESRVASIILRASTQNVLEDLERAVDDGVNTVKVLCQDGRFLPGAGAVEIELARRIAKLADASTGLDQYAMRKFAEALEVVPRTLAESSGQEATDTVTALYAEHEKGKLGVGVDAEGAGVGDKGVLDSLAVKDSALRLAVDAALTVLRVDQIIMSKPAGGPKPPSGGGGDED</sequence>
<dbReference type="CDD" id="cd03341">
    <property type="entry name" value="TCP1_theta"/>
    <property type="match status" value="1"/>
</dbReference>
<dbReference type="PRINTS" id="PR00304">
    <property type="entry name" value="TCOMPLEXTCP1"/>
</dbReference>
<name>A0A4D9CVK7_9STRA</name>
<dbReference type="InterPro" id="IPR012721">
    <property type="entry name" value="Chap_CCT_theta"/>
</dbReference>
<comment type="similarity">
    <text evidence="2 7">Belongs to the TCP-1 chaperonin family.</text>
</comment>